<dbReference type="InterPro" id="IPR036390">
    <property type="entry name" value="WH_DNA-bd_sf"/>
</dbReference>
<gene>
    <name evidence="6" type="ORF">SAMN05421666_3381</name>
</gene>
<keyword evidence="4" id="KW-0804">Transcription</keyword>
<dbReference type="EMBL" id="FTNV01000004">
    <property type="protein sequence ID" value="SIS25786.1"/>
    <property type="molecule type" value="Genomic_DNA"/>
</dbReference>
<dbReference type="STRING" id="573024.SAMN05216208_3357"/>
<dbReference type="InterPro" id="IPR036388">
    <property type="entry name" value="WH-like_DNA-bd_sf"/>
</dbReference>
<dbReference type="PANTHER" id="PTHR30126:SF99">
    <property type="entry name" value="TRANSCRIPTIONAL REGULATOR LYSR FAMILY"/>
    <property type="match status" value="1"/>
</dbReference>
<dbReference type="InterPro" id="IPR000847">
    <property type="entry name" value="LysR_HTH_N"/>
</dbReference>
<evidence type="ECO:0000259" key="5">
    <source>
        <dbReference type="PROSITE" id="PS50931"/>
    </source>
</evidence>
<organism evidence="6 7">
    <name type="scientific">Roseovarius nanhaiticus</name>
    <dbReference type="NCBI Taxonomy" id="573024"/>
    <lineage>
        <taxon>Bacteria</taxon>
        <taxon>Pseudomonadati</taxon>
        <taxon>Pseudomonadota</taxon>
        <taxon>Alphaproteobacteria</taxon>
        <taxon>Rhodobacterales</taxon>
        <taxon>Roseobacteraceae</taxon>
        <taxon>Roseovarius</taxon>
    </lineage>
</organism>
<keyword evidence="3 6" id="KW-0238">DNA-binding</keyword>
<evidence type="ECO:0000256" key="2">
    <source>
        <dbReference type="ARBA" id="ARBA00023015"/>
    </source>
</evidence>
<dbReference type="GO" id="GO:0003700">
    <property type="term" value="F:DNA-binding transcription factor activity"/>
    <property type="evidence" value="ECO:0007669"/>
    <property type="project" value="InterPro"/>
</dbReference>
<dbReference type="Pfam" id="PF00126">
    <property type="entry name" value="HTH_1"/>
    <property type="match status" value="1"/>
</dbReference>
<reference evidence="6 7" key="1">
    <citation type="submission" date="2017-01" db="EMBL/GenBank/DDBJ databases">
        <authorList>
            <person name="Mah S.A."/>
            <person name="Swanson W.J."/>
            <person name="Moy G.W."/>
            <person name="Vacquier V.D."/>
        </authorList>
    </citation>
    <scope>NUCLEOTIDE SEQUENCE [LARGE SCALE GENOMIC DNA]</scope>
    <source>
        <strain evidence="6 7">DSM 29590</strain>
    </source>
</reference>
<dbReference type="AlphaFoldDB" id="A0A1N7HLQ9"/>
<feature type="domain" description="HTH lysR-type" evidence="5">
    <location>
        <begin position="1"/>
        <end position="61"/>
    </location>
</feature>
<dbReference type="InterPro" id="IPR005119">
    <property type="entry name" value="LysR_subst-bd"/>
</dbReference>
<dbReference type="Proteomes" id="UP000186019">
    <property type="component" value="Unassembled WGS sequence"/>
</dbReference>
<dbReference type="PANTHER" id="PTHR30126">
    <property type="entry name" value="HTH-TYPE TRANSCRIPTIONAL REGULATOR"/>
    <property type="match status" value="1"/>
</dbReference>
<dbReference type="CDD" id="cd05466">
    <property type="entry name" value="PBP2_LTTR_substrate"/>
    <property type="match status" value="1"/>
</dbReference>
<protein>
    <submittedName>
        <fullName evidence="6">DNA-binding transcriptional regulator, LysR family</fullName>
    </submittedName>
</protein>
<dbReference type="Gene3D" id="1.10.10.10">
    <property type="entry name" value="Winged helix-like DNA-binding domain superfamily/Winged helix DNA-binding domain"/>
    <property type="match status" value="1"/>
</dbReference>
<keyword evidence="7" id="KW-1185">Reference proteome</keyword>
<sequence length="305" mass="33163">MNLLNAQWLETFTTLAETGHFTRTAAKLAMTQPGVSQHLRKLEGQVGQPLISRHGKTFTLTAAGEAVLSVGQSRRAEEKALLHAIQSDDPTVGEVGVACSGSFAMLLYPHLFSLMRSSPDLTVHLEAAPQDKVVTGVVEGRFDLGIADQKPDHPRLDARHLGQEELCLVLPAGNATSPTDLQALDDLGFVAHPDGFTYADELFSLNFSETFKGAERLRVRTFINQISQIPAPVASGIGYTLLPRSGVEAFAEKDSIRIVELPMRCHHDLWIVFRRGRVLPARVIRIIDAIHATASGLGSVKSGFK</sequence>
<dbReference type="PRINTS" id="PR00039">
    <property type="entry name" value="HTHLYSR"/>
</dbReference>
<evidence type="ECO:0000256" key="3">
    <source>
        <dbReference type="ARBA" id="ARBA00023125"/>
    </source>
</evidence>
<comment type="similarity">
    <text evidence="1">Belongs to the LysR transcriptional regulatory family.</text>
</comment>
<dbReference type="SUPFAM" id="SSF46785">
    <property type="entry name" value="Winged helix' DNA-binding domain"/>
    <property type="match status" value="1"/>
</dbReference>
<dbReference type="SUPFAM" id="SSF53850">
    <property type="entry name" value="Periplasmic binding protein-like II"/>
    <property type="match status" value="1"/>
</dbReference>
<evidence type="ECO:0000256" key="4">
    <source>
        <dbReference type="ARBA" id="ARBA00023163"/>
    </source>
</evidence>
<dbReference type="Pfam" id="PF03466">
    <property type="entry name" value="LysR_substrate"/>
    <property type="match status" value="1"/>
</dbReference>
<dbReference type="GO" id="GO:0000976">
    <property type="term" value="F:transcription cis-regulatory region binding"/>
    <property type="evidence" value="ECO:0007669"/>
    <property type="project" value="TreeGrafter"/>
</dbReference>
<proteinExistence type="inferred from homology"/>
<dbReference type="PROSITE" id="PS50931">
    <property type="entry name" value="HTH_LYSR"/>
    <property type="match status" value="1"/>
</dbReference>
<evidence type="ECO:0000313" key="7">
    <source>
        <dbReference type="Proteomes" id="UP000186019"/>
    </source>
</evidence>
<keyword evidence="2" id="KW-0805">Transcription regulation</keyword>
<evidence type="ECO:0000256" key="1">
    <source>
        <dbReference type="ARBA" id="ARBA00009437"/>
    </source>
</evidence>
<evidence type="ECO:0000313" key="6">
    <source>
        <dbReference type="EMBL" id="SIS25786.1"/>
    </source>
</evidence>
<dbReference type="Gene3D" id="3.40.190.10">
    <property type="entry name" value="Periplasmic binding protein-like II"/>
    <property type="match status" value="2"/>
</dbReference>
<name>A0A1N7HLQ9_9RHOB</name>
<accession>A0A1N7HLQ9</accession>